<dbReference type="STRING" id="395495.Lcho_0908"/>
<reference evidence="2 3" key="1">
    <citation type="submission" date="2008-03" db="EMBL/GenBank/DDBJ databases">
        <title>Complete sequence of Leptothrix cholodnii SP-6.</title>
        <authorList>
            <consortium name="US DOE Joint Genome Institute"/>
            <person name="Copeland A."/>
            <person name="Lucas S."/>
            <person name="Lapidus A."/>
            <person name="Glavina del Rio T."/>
            <person name="Dalin E."/>
            <person name="Tice H."/>
            <person name="Bruce D."/>
            <person name="Goodwin L."/>
            <person name="Pitluck S."/>
            <person name="Chertkov O."/>
            <person name="Brettin T."/>
            <person name="Detter J.C."/>
            <person name="Han C."/>
            <person name="Kuske C.R."/>
            <person name="Schmutz J."/>
            <person name="Larimer F."/>
            <person name="Land M."/>
            <person name="Hauser L."/>
            <person name="Kyrpides N."/>
            <person name="Lykidis A."/>
            <person name="Emerson D."/>
            <person name="Richardson P."/>
        </authorList>
    </citation>
    <scope>NUCLEOTIDE SEQUENCE [LARGE SCALE GENOMIC DNA]</scope>
    <source>
        <strain evidence="3">ATCC 51168 / LMG 8142 / SP-6</strain>
    </source>
</reference>
<keyword evidence="3" id="KW-1185">Reference proteome</keyword>
<dbReference type="HOGENOM" id="CLU_1260133_0_0_4"/>
<dbReference type="RefSeq" id="WP_012345942.1">
    <property type="nucleotide sequence ID" value="NC_010524.1"/>
</dbReference>
<evidence type="ECO:0000313" key="2">
    <source>
        <dbReference type="EMBL" id="ACB33180.1"/>
    </source>
</evidence>
<dbReference type="OrthoDB" id="8719182at2"/>
<keyword evidence="1" id="KW-0732">Signal</keyword>
<evidence type="ECO:0000256" key="1">
    <source>
        <dbReference type="SAM" id="SignalP"/>
    </source>
</evidence>
<evidence type="ECO:0008006" key="4">
    <source>
        <dbReference type="Google" id="ProtNLM"/>
    </source>
</evidence>
<evidence type="ECO:0000313" key="3">
    <source>
        <dbReference type="Proteomes" id="UP000001693"/>
    </source>
</evidence>
<name>B1Y2G4_LEPCP</name>
<feature type="chain" id="PRO_5002772724" description="Lipoprotein" evidence="1">
    <location>
        <begin position="21"/>
        <end position="219"/>
    </location>
</feature>
<dbReference type="EMBL" id="CP001013">
    <property type="protein sequence ID" value="ACB33180.1"/>
    <property type="molecule type" value="Genomic_DNA"/>
</dbReference>
<protein>
    <recommendedName>
        <fullName evidence="4">Lipoprotein</fullName>
    </recommendedName>
</protein>
<accession>B1Y2G4</accession>
<feature type="signal peptide" evidence="1">
    <location>
        <begin position="1"/>
        <end position="20"/>
    </location>
</feature>
<organism evidence="2 3">
    <name type="scientific">Leptothrix cholodnii (strain ATCC 51168 / LMG 8142 / SP-6)</name>
    <name type="common">Leptothrix discophora (strain SP-6)</name>
    <dbReference type="NCBI Taxonomy" id="395495"/>
    <lineage>
        <taxon>Bacteria</taxon>
        <taxon>Pseudomonadati</taxon>
        <taxon>Pseudomonadota</taxon>
        <taxon>Betaproteobacteria</taxon>
        <taxon>Burkholderiales</taxon>
        <taxon>Sphaerotilaceae</taxon>
        <taxon>Leptothrix</taxon>
    </lineage>
</organism>
<dbReference type="KEGG" id="lch:Lcho_0908"/>
<sequence precursor="true">MRRIAHTLALTLLTALVGCAAGNIPPDFSFGDKPAVGVIVASVAQNESANPGARTQIYFDTHGRPGMNRLQSSGESLDEATEPLPRLAGGGQLVVLKVPAGRHTLDAWQMRDGVGGWVQPAGVLKPLAFTVVAGEVRYIGSLEGTLAMRKNALGLRVVDSAAVEIKDQRARDIAAFEAAYPQFKGQVVIDLLPTGPWAAAEGLEFADGPGAPVLPAARR</sequence>
<gene>
    <name evidence="2" type="ordered locus">Lcho_0908</name>
</gene>
<proteinExistence type="predicted"/>
<dbReference type="PROSITE" id="PS51257">
    <property type="entry name" value="PROKAR_LIPOPROTEIN"/>
    <property type="match status" value="1"/>
</dbReference>
<dbReference type="eggNOG" id="ENOG50335DM">
    <property type="taxonomic scope" value="Bacteria"/>
</dbReference>
<dbReference type="AlphaFoldDB" id="B1Y2G4"/>
<dbReference type="Proteomes" id="UP000001693">
    <property type="component" value="Chromosome"/>
</dbReference>